<accession>A0A4W3JCA8</accession>
<dbReference type="Proteomes" id="UP000314986">
    <property type="component" value="Unassembled WGS sequence"/>
</dbReference>
<dbReference type="FunCoup" id="A0A4W3JCA8">
    <property type="interactions" value="559"/>
</dbReference>
<dbReference type="FunFam" id="1.25.40.10:FF:000546">
    <property type="entry name" value="Tetratricopeptide repeat domain 37"/>
    <property type="match status" value="1"/>
</dbReference>
<dbReference type="OMA" id="CQWELDP"/>
<dbReference type="Pfam" id="PF14559">
    <property type="entry name" value="TPR_19"/>
    <property type="match status" value="1"/>
</dbReference>
<dbReference type="STRING" id="7868.ENSCMIP00000040989"/>
<dbReference type="SMART" id="SM00028">
    <property type="entry name" value="TPR"/>
    <property type="match status" value="19"/>
</dbReference>
<dbReference type="PANTHER" id="PTHR15704:SF7">
    <property type="entry name" value="SUPERKILLER COMPLEX PROTEIN 3"/>
    <property type="match status" value="1"/>
</dbReference>
<dbReference type="GO" id="GO:0055087">
    <property type="term" value="C:Ski complex"/>
    <property type="evidence" value="ECO:0007669"/>
    <property type="project" value="InterPro"/>
</dbReference>
<proteinExistence type="predicted"/>
<evidence type="ECO:0000256" key="2">
    <source>
        <dbReference type="ARBA" id="ARBA00022803"/>
    </source>
</evidence>
<name>A0A4W3JCA8_CALMI</name>
<reference evidence="4" key="5">
    <citation type="submission" date="2025-09" db="UniProtKB">
        <authorList>
            <consortium name="Ensembl"/>
        </authorList>
    </citation>
    <scope>IDENTIFICATION</scope>
</reference>
<feature type="repeat" description="TPR" evidence="3">
    <location>
        <begin position="912"/>
        <end position="945"/>
    </location>
</feature>
<reference evidence="4" key="4">
    <citation type="submission" date="2025-08" db="UniProtKB">
        <authorList>
            <consortium name="Ensembl"/>
        </authorList>
    </citation>
    <scope>IDENTIFICATION</scope>
</reference>
<dbReference type="PROSITE" id="PS50005">
    <property type="entry name" value="TPR"/>
    <property type="match status" value="5"/>
</dbReference>
<sequence>MGLGRIGPRHVVATCVGYRGGCRDCSRSRRDENDGCRCRRRRVSSRLLNVKMSSKEVKIVLKSAREAIRNKEYKEALKHCKAVLKQDKNNYNAWVFIGVAAAELEQLDQAKTAYKKAAELEPDQLLAWQGLVNLYEKNNLSDCKHDLLAIYQKLLKLYESTEKQKWYEVCQKLVDLYHQEEKPLEAAKTWRRLIQMKQDDGVGKEELHQLWKKIIEILSDNIENQDNGSQEMLRTTFENALSSLDKIPSDEHQKLSIEYIKFLAKLPREEDKLKVTCETLITQYPNSFTPLEVLSMYFIHTDCISEEAVECFTRLNKMEPNNGPSLIGLGIKAMQEKKYEEAAKSITEGLKEAHSAIAAWFYLGQAQLRMHRYKEAISACRHGLKLLASNIHDGNIHDRTRLLRLQAEAMVRSGDPANAQEAFGVLEQILDTSEPALLAIKGQAYLNKGLIKKALEIVEDLVVSHPELAETWVLQGLINNTLKHYLQAEQSFQKAVKIKGDCGEYYYYLGQTYWSMGEETRKDKTKTVTHLLKAAKLDSYNGKIFCYLGHYYRDIALDKNRARGCYRKAFELDSSDEDAGAAAVDLSLEVGDMDTALVILRAVTDKASAGAAKWAWLRRGLYYMRINQCTQAIADLQAALRADPKDPNCWECLGEAYLSRGGYTAALKAFTKASELNPNSVYNIYKIAAIKQILGKYAEAIAEYKQIIYNSQNYVPALKGLGECCLMMARSALNDYLDGRAVDIIEEALQYSARAVLWRPDVSCLWKLIGDACTALHVLSPAKVNIQVSVVLTGHSERSDVQTLNKGGILILGGRCYGRALHLMSTSANLWCDLGINYYRQAQHLSASGKENEVEEILEKSLQCLKKCVMLDSRNHLYWNALGVVASCKDVANYALAQHAFIKSVQVEQNNVVGWTNLGVTYLKNESIELAHEAFKVAQSLEPSYVMCWIGQALIAETVGSYETMDLFRHTTELGIHTEGAKGYAHWVCATLQDKTNRNSELYRYNIVQMNAISAAQVVMSKFTERIQTDPAAFTMLGYLNEYLNLKKQAQEAYHRAAVLLQNAEDKEALNYAWRNLGRAFCATGQYQEAIQAYMSTPLVEFDDITGLALSYFKKELLQESVKAYEKALTVASSEKEKAYILIALAMIEFKQNRVDSAKTLLFKCSMLKEPSIESLQALCALGLSKKDVTLTTAALKELLKHQNKTDSAYETCLLASGIYSLQGNNLAVQRQAAKAVHSNPSDPALWTLLSRLVPQYAPHNANGGALVGNTAQILNFHHPKKALLFSAVNQIAAGKHVAEDENNNALKTAQKVAHLYPDDPAVWTSLMAACHTENTVSHIKERKPKQTALEELFLTVVMTKVEADKTLPAPYLQSLESWSLQQAVTGLNELGKRAEAEAICAKVLKKQPDQPMMFLLLRQVQCEQLLVSHERLPETILEELKKAVMSNFTSITAWHWLAEVYKSHGLVGAAEMCYRQGLQVSSKQGQLNGKLASLLQLALLALKLSPVKLQKNRWPSLVKEATGEAQKISFCPLANLFQALLQFIVKLGARETRRLLERVVYQPGYPESIASVGRWYLLRHLWVKNDDELITVLLQDAKLKGDCRIEELYKKLQMESS</sequence>
<evidence type="ECO:0000313" key="4">
    <source>
        <dbReference type="Ensembl" id="ENSCMIP00000040989.1"/>
    </source>
</evidence>
<dbReference type="InterPro" id="IPR039226">
    <property type="entry name" value="Ski3/TTC37"/>
</dbReference>
<evidence type="ECO:0000313" key="5">
    <source>
        <dbReference type="Proteomes" id="UP000314986"/>
    </source>
</evidence>
<feature type="repeat" description="TPR" evidence="3">
    <location>
        <begin position="647"/>
        <end position="680"/>
    </location>
</feature>
<organism evidence="4 5">
    <name type="scientific">Callorhinchus milii</name>
    <name type="common">Ghost shark</name>
    <dbReference type="NCBI Taxonomy" id="7868"/>
    <lineage>
        <taxon>Eukaryota</taxon>
        <taxon>Metazoa</taxon>
        <taxon>Chordata</taxon>
        <taxon>Craniata</taxon>
        <taxon>Vertebrata</taxon>
        <taxon>Chondrichthyes</taxon>
        <taxon>Holocephali</taxon>
        <taxon>Chimaeriformes</taxon>
        <taxon>Callorhinchidae</taxon>
        <taxon>Callorhinchus</taxon>
    </lineage>
</organism>
<dbReference type="InterPro" id="IPR011990">
    <property type="entry name" value="TPR-like_helical_dom_sf"/>
</dbReference>
<dbReference type="Ensembl" id="ENSCMIT00000041569.1">
    <property type="protein sequence ID" value="ENSCMIP00000040989.1"/>
    <property type="gene ID" value="ENSCMIG00000017071.1"/>
</dbReference>
<reference evidence="5" key="1">
    <citation type="journal article" date="2006" name="Science">
        <title>Ancient noncoding elements conserved in the human genome.</title>
        <authorList>
            <person name="Venkatesh B."/>
            <person name="Kirkness E.F."/>
            <person name="Loh Y.H."/>
            <person name="Halpern A.L."/>
            <person name="Lee A.P."/>
            <person name="Johnson J."/>
            <person name="Dandona N."/>
            <person name="Viswanathan L.D."/>
            <person name="Tay A."/>
            <person name="Venter J.C."/>
            <person name="Strausberg R.L."/>
            <person name="Brenner S."/>
        </authorList>
    </citation>
    <scope>NUCLEOTIDE SEQUENCE [LARGE SCALE GENOMIC DNA]</scope>
</reference>
<dbReference type="PANTHER" id="PTHR15704">
    <property type="entry name" value="SUPERKILLER 3 PROTEIN-RELATED"/>
    <property type="match status" value="1"/>
</dbReference>
<dbReference type="InterPro" id="IPR019734">
    <property type="entry name" value="TPR_rpt"/>
</dbReference>
<dbReference type="Pfam" id="PF13432">
    <property type="entry name" value="TPR_16"/>
    <property type="match status" value="2"/>
</dbReference>
<dbReference type="SUPFAM" id="SSF48452">
    <property type="entry name" value="TPR-like"/>
    <property type="match status" value="6"/>
</dbReference>
<dbReference type="Pfam" id="PF13181">
    <property type="entry name" value="TPR_8"/>
    <property type="match status" value="1"/>
</dbReference>
<feature type="repeat" description="TPR" evidence="3">
    <location>
        <begin position="613"/>
        <end position="646"/>
    </location>
</feature>
<feature type="repeat" description="TPR" evidence="3">
    <location>
        <begin position="357"/>
        <end position="390"/>
    </location>
</feature>
<keyword evidence="5" id="KW-1185">Reference proteome</keyword>
<dbReference type="InParanoid" id="A0A4W3JCA8"/>
<protein>
    <submittedName>
        <fullName evidence="4">SKI3 subunit of superkiller complex</fullName>
    </submittedName>
</protein>
<evidence type="ECO:0000256" key="1">
    <source>
        <dbReference type="ARBA" id="ARBA00022737"/>
    </source>
</evidence>
<evidence type="ECO:0000256" key="3">
    <source>
        <dbReference type="PROSITE-ProRule" id="PRU00339"/>
    </source>
</evidence>
<dbReference type="GeneTree" id="ENSGT00390000016407"/>
<feature type="repeat" description="TPR" evidence="3">
    <location>
        <begin position="91"/>
        <end position="124"/>
    </location>
</feature>
<keyword evidence="1" id="KW-0677">Repeat</keyword>
<dbReference type="GO" id="GO:0006401">
    <property type="term" value="P:RNA catabolic process"/>
    <property type="evidence" value="ECO:0007669"/>
    <property type="project" value="InterPro"/>
</dbReference>
<reference evidence="5" key="3">
    <citation type="journal article" date="2014" name="Nature">
        <title>Elephant shark genome provides unique insights into gnathostome evolution.</title>
        <authorList>
            <consortium name="International Elephant Shark Genome Sequencing Consortium"/>
            <person name="Venkatesh B."/>
            <person name="Lee A.P."/>
            <person name="Ravi V."/>
            <person name="Maurya A.K."/>
            <person name="Lian M.M."/>
            <person name="Swann J.B."/>
            <person name="Ohta Y."/>
            <person name="Flajnik M.F."/>
            <person name="Sutoh Y."/>
            <person name="Kasahara M."/>
            <person name="Hoon S."/>
            <person name="Gangu V."/>
            <person name="Roy S.W."/>
            <person name="Irimia M."/>
            <person name="Korzh V."/>
            <person name="Kondrychyn I."/>
            <person name="Lim Z.W."/>
            <person name="Tay B.H."/>
            <person name="Tohari S."/>
            <person name="Kong K.W."/>
            <person name="Ho S."/>
            <person name="Lorente-Galdos B."/>
            <person name="Quilez J."/>
            <person name="Marques-Bonet T."/>
            <person name="Raney B.J."/>
            <person name="Ingham P.W."/>
            <person name="Tay A."/>
            <person name="Hillier L.W."/>
            <person name="Minx P."/>
            <person name="Boehm T."/>
            <person name="Wilson R.K."/>
            <person name="Brenner S."/>
            <person name="Warren W.C."/>
        </authorList>
    </citation>
    <scope>NUCLEOTIDE SEQUENCE [LARGE SCALE GENOMIC DNA]</scope>
</reference>
<dbReference type="Gene3D" id="1.25.40.10">
    <property type="entry name" value="Tetratricopeptide repeat domain"/>
    <property type="match status" value="6"/>
</dbReference>
<reference evidence="5" key="2">
    <citation type="journal article" date="2007" name="PLoS Biol.">
        <title>Survey sequencing and comparative analysis of the elephant shark (Callorhinchus milii) genome.</title>
        <authorList>
            <person name="Venkatesh B."/>
            <person name="Kirkness E.F."/>
            <person name="Loh Y.H."/>
            <person name="Halpern A.L."/>
            <person name="Lee A.P."/>
            <person name="Johnson J."/>
            <person name="Dandona N."/>
            <person name="Viswanathan L.D."/>
            <person name="Tay A."/>
            <person name="Venter J.C."/>
            <person name="Strausberg R.L."/>
            <person name="Brenner S."/>
        </authorList>
    </citation>
    <scope>NUCLEOTIDE SEQUENCE [LARGE SCALE GENOMIC DNA]</scope>
</reference>
<dbReference type="FunFam" id="1.25.40.10:FF:000585">
    <property type="entry name" value="Tetratricopeptide repeat domain 37"/>
    <property type="match status" value="1"/>
</dbReference>
<keyword evidence="2 3" id="KW-0802">TPR repeat</keyword>